<accession>A0A1F4UUI9</accession>
<evidence type="ECO:0000313" key="3">
    <source>
        <dbReference type="Proteomes" id="UP000177371"/>
    </source>
</evidence>
<gene>
    <name evidence="2" type="ORF">A2W32_03990</name>
</gene>
<comment type="caution">
    <text evidence="2">The sequence shown here is derived from an EMBL/GenBank/DDBJ whole genome shotgun (WGS) entry which is preliminary data.</text>
</comment>
<dbReference type="Proteomes" id="UP000177371">
    <property type="component" value="Unassembled WGS sequence"/>
</dbReference>
<dbReference type="AlphaFoldDB" id="A0A1F4UUI9"/>
<dbReference type="EMBL" id="MEUT01000065">
    <property type="protein sequence ID" value="OGC48621.1"/>
    <property type="molecule type" value="Genomic_DNA"/>
</dbReference>
<feature type="transmembrane region" description="Helical" evidence="1">
    <location>
        <begin position="7"/>
        <end position="29"/>
    </location>
</feature>
<sequence length="139" mass="15584">MNQKIRLFVVFVLAFLGLLLLNVFIVAILSRSLDFALEQFSSLKVFLIPIAISFGLQAVLYYLIKEKSSIMMLGSGSMNTGTMIACCAHHVADLFPFLAIGGLSSFLVYSQKYLLLGALILNWLLVLFLYKKFRGIHEK</sequence>
<evidence type="ECO:0000313" key="2">
    <source>
        <dbReference type="EMBL" id="OGC48621.1"/>
    </source>
</evidence>
<feature type="transmembrane region" description="Helical" evidence="1">
    <location>
        <begin position="113"/>
        <end position="130"/>
    </location>
</feature>
<evidence type="ECO:0000256" key="1">
    <source>
        <dbReference type="SAM" id="Phobius"/>
    </source>
</evidence>
<keyword evidence="1" id="KW-0472">Membrane</keyword>
<dbReference type="STRING" id="1802610.A2W32_03990"/>
<organism evidence="2 3">
    <name type="scientific">candidate division WWE3 bacterium RBG_16_37_10</name>
    <dbReference type="NCBI Taxonomy" id="1802610"/>
    <lineage>
        <taxon>Bacteria</taxon>
        <taxon>Katanobacteria</taxon>
    </lineage>
</organism>
<proteinExistence type="predicted"/>
<reference evidence="2 3" key="1">
    <citation type="journal article" date="2016" name="Nat. Commun.">
        <title>Thousands of microbial genomes shed light on interconnected biogeochemical processes in an aquifer system.</title>
        <authorList>
            <person name="Anantharaman K."/>
            <person name="Brown C.T."/>
            <person name="Hug L.A."/>
            <person name="Sharon I."/>
            <person name="Castelle C.J."/>
            <person name="Probst A.J."/>
            <person name="Thomas B.C."/>
            <person name="Singh A."/>
            <person name="Wilkins M.J."/>
            <person name="Karaoz U."/>
            <person name="Brodie E.L."/>
            <person name="Williams K.H."/>
            <person name="Hubbard S.S."/>
            <person name="Banfield J.F."/>
        </authorList>
    </citation>
    <scope>NUCLEOTIDE SEQUENCE [LARGE SCALE GENOMIC DNA]</scope>
</reference>
<keyword evidence="1" id="KW-1133">Transmembrane helix</keyword>
<protein>
    <submittedName>
        <fullName evidence="2">Uncharacterized protein</fullName>
    </submittedName>
</protein>
<feature type="transmembrane region" description="Helical" evidence="1">
    <location>
        <begin position="41"/>
        <end position="64"/>
    </location>
</feature>
<keyword evidence="1" id="KW-0812">Transmembrane</keyword>
<name>A0A1F4UUI9_UNCKA</name>